<evidence type="ECO:0000256" key="1">
    <source>
        <dbReference type="SAM" id="Phobius"/>
    </source>
</evidence>
<evidence type="ECO:0000313" key="2">
    <source>
        <dbReference type="EMBL" id="SON52841.1"/>
    </source>
</evidence>
<sequence>MSKRRLPIPLILLIPIVLLAIVIIAGVYRFSMTDEEIGQKQGWITIKPDEVMLNLFSYKNGKPLKLILPDSNLTVALTHFVGSGTNRRAVGEFNHDAERGELAYDFFQTAMLNFHEPTDNMIYVAPYTVSNQGSGTFHYLGLFEVYQDEQRIQQLDTFFLGDRLKNVTVIPYEPFDVTNSVEVTYWVHGEQQAMAEEPSKEMKITLPLTPTHFKK</sequence>
<organism evidence="2 3">
    <name type="scientific">Vibrio tapetis subsp. tapetis</name>
    <dbReference type="NCBI Taxonomy" id="1671868"/>
    <lineage>
        <taxon>Bacteria</taxon>
        <taxon>Pseudomonadati</taxon>
        <taxon>Pseudomonadota</taxon>
        <taxon>Gammaproteobacteria</taxon>
        <taxon>Vibrionales</taxon>
        <taxon>Vibrionaceae</taxon>
        <taxon>Vibrio</taxon>
    </lineage>
</organism>
<feature type="transmembrane region" description="Helical" evidence="1">
    <location>
        <begin position="6"/>
        <end position="30"/>
    </location>
</feature>
<dbReference type="RefSeq" id="WP_102524993.1">
    <property type="nucleotide sequence ID" value="NZ_LT960612.1"/>
</dbReference>
<keyword evidence="3" id="KW-1185">Reference proteome</keyword>
<dbReference type="Proteomes" id="UP000235828">
    <property type="component" value="Chromosome B"/>
</dbReference>
<reference evidence="2 3" key="1">
    <citation type="submission" date="2017-10" db="EMBL/GenBank/DDBJ databases">
        <authorList>
            <person name="Banno H."/>
            <person name="Chua N.-H."/>
        </authorList>
    </citation>
    <scope>NUCLEOTIDE SEQUENCE [LARGE SCALE GENOMIC DNA]</scope>
    <source>
        <strain evidence="2">Vibrio tapetis CECT4600</strain>
    </source>
</reference>
<dbReference type="EMBL" id="LT960612">
    <property type="protein sequence ID" value="SON52841.1"/>
    <property type="molecule type" value="Genomic_DNA"/>
</dbReference>
<dbReference type="AlphaFoldDB" id="A0A2N8ZLQ0"/>
<gene>
    <name evidence="2" type="ORF">VTAP4600_B1230</name>
</gene>
<protein>
    <submittedName>
        <fullName evidence="2">Uncharacterized protein</fullName>
    </submittedName>
</protein>
<proteinExistence type="predicted"/>
<evidence type="ECO:0000313" key="3">
    <source>
        <dbReference type="Proteomes" id="UP000235828"/>
    </source>
</evidence>
<keyword evidence="1" id="KW-0812">Transmembrane</keyword>
<keyword evidence="1" id="KW-1133">Transmembrane helix</keyword>
<name>A0A2N8ZLQ0_9VIBR</name>
<keyword evidence="1" id="KW-0472">Membrane</keyword>
<dbReference type="KEGG" id="vta:B1230"/>
<accession>A0A2N8ZLQ0</accession>
<dbReference type="OrthoDB" id="1161168at2"/>